<comment type="caution">
    <text evidence="1">The sequence shown here is derived from an EMBL/GenBank/DDBJ whole genome shotgun (WGS) entry which is preliminary data.</text>
</comment>
<gene>
    <name evidence="1" type="ORF">PIB30_071170</name>
</gene>
<reference evidence="1 2" key="1">
    <citation type="journal article" date="2023" name="Plants (Basel)">
        <title>Bridging the Gap: Combining Genomics and Transcriptomics Approaches to Understand Stylosanthes scabra, an Orphan Legume from the Brazilian Caatinga.</title>
        <authorList>
            <person name="Ferreira-Neto J.R.C."/>
            <person name="da Silva M.D."/>
            <person name="Binneck E."/>
            <person name="de Melo N.F."/>
            <person name="da Silva R.H."/>
            <person name="de Melo A.L.T.M."/>
            <person name="Pandolfi V."/>
            <person name="Bustamante F.O."/>
            <person name="Brasileiro-Vidal A.C."/>
            <person name="Benko-Iseppon A.M."/>
        </authorList>
    </citation>
    <scope>NUCLEOTIDE SEQUENCE [LARGE SCALE GENOMIC DNA]</scope>
    <source>
        <tissue evidence="1">Leaves</tissue>
    </source>
</reference>
<sequence>MVNLINLYYHHKGRFERNADGVVEYLGDDLGRGLKLIRFDSELVRMLDHAKRNGGSVHVFWEHVVDAPIEVDVVNVEDDDFSQQPATEPQ</sequence>
<proteinExistence type="predicted"/>
<organism evidence="1 2">
    <name type="scientific">Stylosanthes scabra</name>
    <dbReference type="NCBI Taxonomy" id="79078"/>
    <lineage>
        <taxon>Eukaryota</taxon>
        <taxon>Viridiplantae</taxon>
        <taxon>Streptophyta</taxon>
        <taxon>Embryophyta</taxon>
        <taxon>Tracheophyta</taxon>
        <taxon>Spermatophyta</taxon>
        <taxon>Magnoliopsida</taxon>
        <taxon>eudicotyledons</taxon>
        <taxon>Gunneridae</taxon>
        <taxon>Pentapetalae</taxon>
        <taxon>rosids</taxon>
        <taxon>fabids</taxon>
        <taxon>Fabales</taxon>
        <taxon>Fabaceae</taxon>
        <taxon>Papilionoideae</taxon>
        <taxon>50 kb inversion clade</taxon>
        <taxon>dalbergioids sensu lato</taxon>
        <taxon>Dalbergieae</taxon>
        <taxon>Pterocarpus clade</taxon>
        <taxon>Stylosanthes</taxon>
    </lineage>
</organism>
<evidence type="ECO:0000313" key="1">
    <source>
        <dbReference type="EMBL" id="MED6113480.1"/>
    </source>
</evidence>
<keyword evidence="2" id="KW-1185">Reference proteome</keyword>
<protein>
    <submittedName>
        <fullName evidence="1">Uncharacterized protein</fullName>
    </submittedName>
</protein>
<dbReference type="EMBL" id="JASCZI010000817">
    <property type="protein sequence ID" value="MED6113480.1"/>
    <property type="molecule type" value="Genomic_DNA"/>
</dbReference>
<accession>A0ABU6QPA8</accession>
<evidence type="ECO:0000313" key="2">
    <source>
        <dbReference type="Proteomes" id="UP001341840"/>
    </source>
</evidence>
<name>A0ABU6QPA8_9FABA</name>
<dbReference type="Proteomes" id="UP001341840">
    <property type="component" value="Unassembled WGS sequence"/>
</dbReference>